<keyword evidence="2" id="KW-1015">Disulfide bond</keyword>
<proteinExistence type="predicted"/>
<feature type="domain" description="Thioredoxin" evidence="5">
    <location>
        <begin position="76"/>
        <end position="213"/>
    </location>
</feature>
<evidence type="ECO:0000259" key="5">
    <source>
        <dbReference type="PROSITE" id="PS51352"/>
    </source>
</evidence>
<keyword evidence="3" id="KW-0676">Redox-active center</keyword>
<organism evidence="6 7">
    <name type="scientific">Hibiscus syriacus</name>
    <name type="common">Rose of Sharon</name>
    <dbReference type="NCBI Taxonomy" id="106335"/>
    <lineage>
        <taxon>Eukaryota</taxon>
        <taxon>Viridiplantae</taxon>
        <taxon>Streptophyta</taxon>
        <taxon>Embryophyta</taxon>
        <taxon>Tracheophyta</taxon>
        <taxon>Spermatophyta</taxon>
        <taxon>Magnoliopsida</taxon>
        <taxon>eudicotyledons</taxon>
        <taxon>Gunneridae</taxon>
        <taxon>Pentapetalae</taxon>
        <taxon>rosids</taxon>
        <taxon>malvids</taxon>
        <taxon>Malvales</taxon>
        <taxon>Malvaceae</taxon>
        <taxon>Malvoideae</taxon>
        <taxon>Hibiscus</taxon>
    </lineage>
</organism>
<dbReference type="FunFam" id="3.40.30.10:FF:000245">
    <property type="entry name" value="Thioredoxin"/>
    <property type="match status" value="1"/>
</dbReference>
<dbReference type="PROSITE" id="PS51352">
    <property type="entry name" value="THIOREDOXIN_2"/>
    <property type="match status" value="1"/>
</dbReference>
<sequence>MRGQSILRPFLLRQAYNVHSISSSSSQIPLTQSSLNSASEKSPSIPKTPFSVWSPRNPSLSRPFLDISPDFFKPFFLEDVPVPENVVSVKTEEEVDAAVTRIESESVPAVLYFTAAWCAPCRFIGPVMEELARRTPEVTIYKIDIDEKILSRKREELNVKSVPTIRYFKEGKNEDEVVGADTSRIVRTMQRLYNMIDPKKDDDLKDVNESFKEEVNEKVMPDEDDKAFSQAVEKFCKMIESIDPKSGGESKEKSRLVTEFTGQARNLVE</sequence>
<feature type="compositionally biased region" description="Polar residues" evidence="4">
    <location>
        <begin position="260"/>
        <end position="269"/>
    </location>
</feature>
<keyword evidence="1" id="KW-0249">Electron transport</keyword>
<name>A0A6A3CRJ7_HIBSY</name>
<dbReference type="InterPro" id="IPR017937">
    <property type="entry name" value="Thioredoxin_CS"/>
</dbReference>
<dbReference type="PANTHER" id="PTHR10438">
    <property type="entry name" value="THIOREDOXIN"/>
    <property type="match status" value="1"/>
</dbReference>
<dbReference type="PRINTS" id="PR00421">
    <property type="entry name" value="THIOREDOXIN"/>
</dbReference>
<dbReference type="Pfam" id="PF00085">
    <property type="entry name" value="Thioredoxin"/>
    <property type="match status" value="1"/>
</dbReference>
<dbReference type="Gene3D" id="3.40.30.10">
    <property type="entry name" value="Glutaredoxin"/>
    <property type="match status" value="1"/>
</dbReference>
<evidence type="ECO:0000256" key="1">
    <source>
        <dbReference type="ARBA" id="ARBA00022982"/>
    </source>
</evidence>
<accession>A0A6A3CRJ7</accession>
<dbReference type="PANTHER" id="PTHR10438:SF405">
    <property type="entry name" value="THIOREDOXIN DOMAIN-CONTAINING PROTEIN"/>
    <property type="match status" value="1"/>
</dbReference>
<protein>
    <submittedName>
        <fullName evidence="6">Thioredoxin O2, putative isoform 2</fullName>
    </submittedName>
</protein>
<comment type="caution">
    <text evidence="6">The sequence shown here is derived from an EMBL/GenBank/DDBJ whole genome shotgun (WGS) entry which is preliminary data.</text>
</comment>
<evidence type="ECO:0000313" key="7">
    <source>
        <dbReference type="Proteomes" id="UP000436088"/>
    </source>
</evidence>
<evidence type="ECO:0000256" key="2">
    <source>
        <dbReference type="ARBA" id="ARBA00023157"/>
    </source>
</evidence>
<keyword evidence="1" id="KW-0813">Transport</keyword>
<dbReference type="AlphaFoldDB" id="A0A6A3CRJ7"/>
<dbReference type="InterPro" id="IPR013766">
    <property type="entry name" value="Thioredoxin_domain"/>
</dbReference>
<dbReference type="InterPro" id="IPR050620">
    <property type="entry name" value="Thioredoxin_H-type-like"/>
</dbReference>
<evidence type="ECO:0000313" key="6">
    <source>
        <dbReference type="EMBL" id="KAE8730142.1"/>
    </source>
</evidence>
<keyword evidence="7" id="KW-1185">Reference proteome</keyword>
<evidence type="ECO:0000256" key="4">
    <source>
        <dbReference type="SAM" id="MobiDB-lite"/>
    </source>
</evidence>
<feature type="region of interest" description="Disordered" evidence="4">
    <location>
        <begin position="243"/>
        <end position="269"/>
    </location>
</feature>
<dbReference type="InterPro" id="IPR036249">
    <property type="entry name" value="Thioredoxin-like_sf"/>
</dbReference>
<dbReference type="SUPFAM" id="SSF52833">
    <property type="entry name" value="Thioredoxin-like"/>
    <property type="match status" value="1"/>
</dbReference>
<dbReference type="CDD" id="cd02947">
    <property type="entry name" value="TRX_family"/>
    <property type="match status" value="1"/>
</dbReference>
<evidence type="ECO:0000256" key="3">
    <source>
        <dbReference type="ARBA" id="ARBA00023284"/>
    </source>
</evidence>
<gene>
    <name evidence="6" type="ORF">F3Y22_tig00003041pilonHSYRG00959</name>
</gene>
<dbReference type="Proteomes" id="UP000436088">
    <property type="component" value="Unassembled WGS sequence"/>
</dbReference>
<dbReference type="EMBL" id="VEPZ02000209">
    <property type="protein sequence ID" value="KAE8730142.1"/>
    <property type="molecule type" value="Genomic_DNA"/>
</dbReference>
<dbReference type="PROSITE" id="PS00194">
    <property type="entry name" value="THIOREDOXIN_1"/>
    <property type="match status" value="1"/>
</dbReference>
<feature type="compositionally biased region" description="Basic and acidic residues" evidence="4">
    <location>
        <begin position="243"/>
        <end position="256"/>
    </location>
</feature>
<reference evidence="6" key="1">
    <citation type="submission" date="2019-09" db="EMBL/GenBank/DDBJ databases">
        <title>Draft genome information of white flower Hibiscus syriacus.</title>
        <authorList>
            <person name="Kim Y.-M."/>
        </authorList>
    </citation>
    <scope>NUCLEOTIDE SEQUENCE [LARGE SCALE GENOMIC DNA]</scope>
    <source>
        <strain evidence="6">YM2019G1</strain>
    </source>
</reference>